<feature type="domain" description="Ku" evidence="5">
    <location>
        <begin position="52"/>
        <end position="180"/>
    </location>
</feature>
<dbReference type="GO" id="GO:0006310">
    <property type="term" value="P:DNA recombination"/>
    <property type="evidence" value="ECO:0007669"/>
    <property type="project" value="UniProtKB-KW"/>
</dbReference>
<comment type="subunit">
    <text evidence="3">Homodimer. Interacts with LigD.</text>
</comment>
<accession>A0A6J4SAW7</accession>
<dbReference type="PIRSF" id="PIRSF006493">
    <property type="entry name" value="Prok_Ku"/>
    <property type="match status" value="1"/>
</dbReference>
<dbReference type="AlphaFoldDB" id="A0A6J4SAW7"/>
<keyword evidence="2 3" id="KW-0233">DNA recombination</keyword>
<gene>
    <name evidence="3" type="primary">ku</name>
    <name evidence="6" type="ORF">AVDCRST_MAG45-623</name>
</gene>
<evidence type="ECO:0000256" key="3">
    <source>
        <dbReference type="HAMAP-Rule" id="MF_01875"/>
    </source>
</evidence>
<feature type="compositionally biased region" description="Low complexity" evidence="4">
    <location>
        <begin position="282"/>
        <end position="298"/>
    </location>
</feature>
<dbReference type="NCBIfam" id="TIGR02772">
    <property type="entry name" value="Ku_bact"/>
    <property type="match status" value="1"/>
</dbReference>
<dbReference type="GO" id="GO:0003690">
    <property type="term" value="F:double-stranded DNA binding"/>
    <property type="evidence" value="ECO:0007669"/>
    <property type="project" value="UniProtKB-UniRule"/>
</dbReference>
<proteinExistence type="inferred from homology"/>
<feature type="compositionally biased region" description="Gly residues" evidence="4">
    <location>
        <begin position="299"/>
        <end position="308"/>
    </location>
</feature>
<dbReference type="PANTHER" id="PTHR41251">
    <property type="entry name" value="NON-HOMOLOGOUS END JOINING PROTEIN KU"/>
    <property type="match status" value="1"/>
</dbReference>
<dbReference type="InterPro" id="IPR006164">
    <property type="entry name" value="DNA_bd_Ku70/Ku80"/>
</dbReference>
<dbReference type="CDD" id="cd00789">
    <property type="entry name" value="KU_like"/>
    <property type="match status" value="1"/>
</dbReference>
<protein>
    <recommendedName>
        <fullName evidence="3">Non-homologous end joining protein Ku</fullName>
    </recommendedName>
</protein>
<dbReference type="HAMAP" id="MF_01875">
    <property type="entry name" value="Prokaryotic_Ku"/>
    <property type="match status" value="1"/>
</dbReference>
<name>A0A6J4SAW7_9ACTN</name>
<dbReference type="SUPFAM" id="SSF100939">
    <property type="entry name" value="SPOC domain-like"/>
    <property type="match status" value="1"/>
</dbReference>
<evidence type="ECO:0000313" key="6">
    <source>
        <dbReference type="EMBL" id="CAA9488998.1"/>
    </source>
</evidence>
<organism evidence="6">
    <name type="scientific">uncultured Solirubrobacterales bacterium</name>
    <dbReference type="NCBI Taxonomy" id="768556"/>
    <lineage>
        <taxon>Bacteria</taxon>
        <taxon>Bacillati</taxon>
        <taxon>Actinomycetota</taxon>
        <taxon>Thermoleophilia</taxon>
        <taxon>Solirubrobacterales</taxon>
        <taxon>environmental samples</taxon>
    </lineage>
</organism>
<dbReference type="EMBL" id="CADCVU010000055">
    <property type="protein sequence ID" value="CAA9488998.1"/>
    <property type="molecule type" value="Genomic_DNA"/>
</dbReference>
<dbReference type="GO" id="GO:0006303">
    <property type="term" value="P:double-strand break repair via nonhomologous end joining"/>
    <property type="evidence" value="ECO:0007669"/>
    <property type="project" value="UniProtKB-UniRule"/>
</dbReference>
<dbReference type="InterPro" id="IPR009187">
    <property type="entry name" value="Prok_Ku"/>
</dbReference>
<sequence>MRSIWKGTISFGLVNIPVAVGIATQRSDPKFRTLDRETLQPIKQQLFSPARGEVVQREETVKGYEVSKDRYLPMSDEELEAVAVERRRTIDLVAFVDLGEIDPVFYDRTYYLEPGESAQKPYALLVEAMKRTGKAALGKIVMSSREHVVLLRPAGDTLVAELLFYPEDVRSKAEIDERVGEIDVTDQEVAMATQLVESLARPFEPKEFENEHKRELLALIERKLSGEEVPVAAEPAPAEPVPDLMAALKASIDQARQPAPAEGAPSGGGGSKPKAKPKAKTAKANGKATTKGRAKAGTGAKGSNGSEG</sequence>
<dbReference type="Pfam" id="PF02735">
    <property type="entry name" value="Ku"/>
    <property type="match status" value="1"/>
</dbReference>
<dbReference type="InterPro" id="IPR016194">
    <property type="entry name" value="SPOC-like_C_dom_sf"/>
</dbReference>
<dbReference type="PANTHER" id="PTHR41251:SF1">
    <property type="entry name" value="NON-HOMOLOGOUS END JOINING PROTEIN KU"/>
    <property type="match status" value="1"/>
</dbReference>
<evidence type="ECO:0000256" key="1">
    <source>
        <dbReference type="ARBA" id="ARBA00023125"/>
    </source>
</evidence>
<dbReference type="SMART" id="SM00559">
    <property type="entry name" value="Ku78"/>
    <property type="match status" value="1"/>
</dbReference>
<feature type="region of interest" description="Disordered" evidence="4">
    <location>
        <begin position="249"/>
        <end position="308"/>
    </location>
</feature>
<reference evidence="6" key="1">
    <citation type="submission" date="2020-02" db="EMBL/GenBank/DDBJ databases">
        <authorList>
            <person name="Meier V. D."/>
        </authorList>
    </citation>
    <scope>NUCLEOTIDE SEQUENCE</scope>
    <source>
        <strain evidence="6">AVDCRST_MAG45</strain>
    </source>
</reference>
<dbReference type="Gene3D" id="2.40.290.10">
    <property type="match status" value="1"/>
</dbReference>
<keyword evidence="3" id="KW-0227">DNA damage</keyword>
<comment type="function">
    <text evidence="3">With LigD forms a non-homologous end joining (NHEJ) DNA repair enzyme, which repairs dsDNA breaks with reduced fidelity. Binds linear dsDNA with 5'- and 3'- overhangs but not closed circular dsDNA nor ssDNA. Recruits and stimulates the ligase activity of LigD.</text>
</comment>
<comment type="similarity">
    <text evidence="3">Belongs to the prokaryotic Ku family.</text>
</comment>
<keyword evidence="1 3" id="KW-0238">DNA-binding</keyword>
<keyword evidence="3" id="KW-0234">DNA repair</keyword>
<evidence type="ECO:0000256" key="2">
    <source>
        <dbReference type="ARBA" id="ARBA00023172"/>
    </source>
</evidence>
<evidence type="ECO:0000259" key="5">
    <source>
        <dbReference type="SMART" id="SM00559"/>
    </source>
</evidence>
<evidence type="ECO:0000256" key="4">
    <source>
        <dbReference type="SAM" id="MobiDB-lite"/>
    </source>
</evidence>